<dbReference type="InterPro" id="IPR009936">
    <property type="entry name" value="DUF1468"/>
</dbReference>
<organism evidence="4 5">
    <name type="scientific">Halomonas huangheensis</name>
    <dbReference type="NCBI Taxonomy" id="1178482"/>
    <lineage>
        <taxon>Bacteria</taxon>
        <taxon>Pseudomonadati</taxon>
        <taxon>Pseudomonadota</taxon>
        <taxon>Gammaproteobacteria</taxon>
        <taxon>Oceanospirillales</taxon>
        <taxon>Halomonadaceae</taxon>
        <taxon>Halomonas</taxon>
    </lineage>
</organism>
<feature type="transmembrane region" description="Helical" evidence="2">
    <location>
        <begin position="65"/>
        <end position="96"/>
    </location>
</feature>
<evidence type="ECO:0000256" key="2">
    <source>
        <dbReference type="SAM" id="Phobius"/>
    </source>
</evidence>
<keyword evidence="5" id="KW-1185">Reference proteome</keyword>
<evidence type="ECO:0000313" key="4">
    <source>
        <dbReference type="EMBL" id="ERL50519.1"/>
    </source>
</evidence>
<accession>W1N4U1</accession>
<feature type="domain" description="DUF1468" evidence="3">
    <location>
        <begin position="51"/>
        <end position="131"/>
    </location>
</feature>
<feature type="region of interest" description="Disordered" evidence="1">
    <location>
        <begin position="25"/>
        <end position="57"/>
    </location>
</feature>
<dbReference type="AlphaFoldDB" id="W1N4U1"/>
<dbReference type="Proteomes" id="UP000019113">
    <property type="component" value="Unassembled WGS sequence"/>
</dbReference>
<comment type="caution">
    <text evidence="4">The sequence shown here is derived from an EMBL/GenBank/DDBJ whole genome shotgun (WGS) entry which is preliminary data.</text>
</comment>
<dbReference type="KEGG" id="hhu:AR456_06555"/>
<proteinExistence type="predicted"/>
<reference evidence="4 5" key="1">
    <citation type="submission" date="2013-08" db="EMBL/GenBank/DDBJ databases">
        <title>draft genome of Halomonas huanghegensis, strain BJGMM-B45T.</title>
        <authorList>
            <person name="Miao C."/>
            <person name="Wan Y."/>
            <person name="Jin W."/>
        </authorList>
    </citation>
    <scope>NUCLEOTIDE SEQUENCE [LARGE SCALE GENOMIC DNA]</scope>
    <source>
        <strain evidence="4 5">BJGMM-B45</strain>
    </source>
</reference>
<name>W1N4U1_9GAMM</name>
<protein>
    <recommendedName>
        <fullName evidence="3">DUF1468 domain-containing protein</fullName>
    </recommendedName>
</protein>
<keyword evidence="2" id="KW-0472">Membrane</keyword>
<feature type="transmembrane region" description="Helical" evidence="2">
    <location>
        <begin position="108"/>
        <end position="128"/>
    </location>
</feature>
<feature type="compositionally biased region" description="Polar residues" evidence="1">
    <location>
        <begin position="39"/>
        <end position="48"/>
    </location>
</feature>
<sequence>MGAGLVIFTAINIYKDNRDRKEKALGQHQSAMGVEPSQLKGSSETQGKSLEAADEVPNEKYPRDVLWAVALLILFIGFLKPLGAIVSMVLFMLILLWKFNPHQTRFNILYSALFPLGIYLLFEVWLRAGLPDGILGY</sequence>
<dbReference type="PATRIC" id="fig|1178482.3.peg.3622"/>
<dbReference type="EMBL" id="AVBC01000039">
    <property type="protein sequence ID" value="ERL50519.1"/>
    <property type="molecule type" value="Genomic_DNA"/>
</dbReference>
<dbReference type="Pfam" id="PF07331">
    <property type="entry name" value="TctB"/>
    <property type="match status" value="1"/>
</dbReference>
<evidence type="ECO:0000259" key="3">
    <source>
        <dbReference type="Pfam" id="PF07331"/>
    </source>
</evidence>
<gene>
    <name evidence="4" type="ORF">BJB45_05165</name>
</gene>
<dbReference type="STRING" id="1178482.AR456_06555"/>
<keyword evidence="2" id="KW-0812">Transmembrane</keyword>
<evidence type="ECO:0000313" key="5">
    <source>
        <dbReference type="Proteomes" id="UP000019113"/>
    </source>
</evidence>
<keyword evidence="2" id="KW-1133">Transmembrane helix</keyword>
<evidence type="ECO:0000256" key="1">
    <source>
        <dbReference type="SAM" id="MobiDB-lite"/>
    </source>
</evidence>